<evidence type="ECO:0000256" key="1">
    <source>
        <dbReference type="SAM" id="MobiDB-lite"/>
    </source>
</evidence>
<feature type="region of interest" description="Disordered" evidence="1">
    <location>
        <begin position="131"/>
        <end position="152"/>
    </location>
</feature>
<reference evidence="4" key="1">
    <citation type="journal article" date="2014" name="Genome Announc.">
        <title>Full-genome sequence of the plant growth-promoting bacterium Pseudomonas protegens CHA0.</title>
        <authorList>
            <person name="Jousset A."/>
            <person name="Schuldes J."/>
            <person name="Keel C."/>
            <person name="Maurhofer M."/>
            <person name="Daniel R."/>
            <person name="Scheu S."/>
            <person name="Thuermer A."/>
        </authorList>
    </citation>
    <scope>NUCLEOTIDE SEQUENCE [LARGE SCALE GENOMIC DNA]</scope>
    <source>
        <strain evidence="4">DSM 19095 / LMG 27888 / CFBP 6595 / CHA0</strain>
    </source>
</reference>
<feature type="chain" id="PRO_5012880694" evidence="2">
    <location>
        <begin position="21"/>
        <end position="152"/>
    </location>
</feature>
<evidence type="ECO:0000256" key="2">
    <source>
        <dbReference type="SAM" id="SignalP"/>
    </source>
</evidence>
<evidence type="ECO:0000313" key="3">
    <source>
        <dbReference type="EMBL" id="AGL82589.1"/>
    </source>
</evidence>
<dbReference type="EMBL" id="CP003190">
    <property type="protein sequence ID" value="AGL82589.1"/>
    <property type="molecule type" value="Genomic_DNA"/>
</dbReference>
<dbReference type="HOGENOM" id="CLU_1720804_0_0_6"/>
<sequence>MLILRSLILGLSLLASAAHALETTNLPPATLKAYAATLSTAAGNSQWQQLWKRSRDQGAFTQQGEQPRFTITQDKLPDMARSTLINASSVTPQNTTQALYRYEFSNPIGQAKGISLKAMCLLVDWRSLPSGTQPDDTSHMGNASLLQTYPCP</sequence>
<gene>
    <name evidence="3" type="ORF">PFLCHA0_c07950</name>
</gene>
<name>A0A2C9EG72_PSEPH</name>
<dbReference type="GeneID" id="57473778"/>
<dbReference type="RefSeq" id="WP_015634072.1">
    <property type="nucleotide sequence ID" value="NC_021237.1"/>
</dbReference>
<dbReference type="AlphaFoldDB" id="A0A2C9EG72"/>
<dbReference type="KEGG" id="pprc:PFLCHA0_c07950"/>
<protein>
    <submittedName>
        <fullName evidence="3">Uncharacterized protein</fullName>
    </submittedName>
</protein>
<dbReference type="Proteomes" id="UP000013940">
    <property type="component" value="Chromosome"/>
</dbReference>
<proteinExistence type="predicted"/>
<accession>A0A2C9EG72</accession>
<organism evidence="3 4">
    <name type="scientific">Pseudomonas protegens (strain DSM 19095 / LMG 27888 / CFBP 6595 / CHA0)</name>
    <dbReference type="NCBI Taxonomy" id="1124983"/>
    <lineage>
        <taxon>Bacteria</taxon>
        <taxon>Pseudomonadati</taxon>
        <taxon>Pseudomonadota</taxon>
        <taxon>Gammaproteobacteria</taxon>
        <taxon>Pseudomonadales</taxon>
        <taxon>Pseudomonadaceae</taxon>
        <taxon>Pseudomonas</taxon>
    </lineage>
</organism>
<feature type="signal peptide" evidence="2">
    <location>
        <begin position="1"/>
        <end position="20"/>
    </location>
</feature>
<keyword evidence="2" id="KW-0732">Signal</keyword>
<evidence type="ECO:0000313" key="4">
    <source>
        <dbReference type="Proteomes" id="UP000013940"/>
    </source>
</evidence>